<dbReference type="GO" id="GO:0006508">
    <property type="term" value="P:proteolysis"/>
    <property type="evidence" value="ECO:0007669"/>
    <property type="project" value="UniProtKB-KW"/>
</dbReference>
<reference evidence="5" key="1">
    <citation type="submission" date="2024-07" db="EMBL/GenBank/DDBJ databases">
        <title>Two chromosome-level genome assemblies of Korean endemic species Abeliophyllum distichum and Forsythia ovata (Oleaceae).</title>
        <authorList>
            <person name="Jang H."/>
        </authorList>
    </citation>
    <scope>NUCLEOTIDE SEQUENCE [LARGE SCALE GENOMIC DNA]</scope>
</reference>
<accession>A0ABD1UK68</accession>
<feature type="domain" description="Ubiquitin-like protease family profile" evidence="3">
    <location>
        <begin position="67"/>
        <end position="142"/>
    </location>
</feature>
<evidence type="ECO:0000313" key="5">
    <source>
        <dbReference type="Proteomes" id="UP001604336"/>
    </source>
</evidence>
<keyword evidence="2" id="KW-0378">Hydrolase</keyword>
<organism evidence="4 5">
    <name type="scientific">Abeliophyllum distichum</name>
    <dbReference type="NCBI Taxonomy" id="126358"/>
    <lineage>
        <taxon>Eukaryota</taxon>
        <taxon>Viridiplantae</taxon>
        <taxon>Streptophyta</taxon>
        <taxon>Embryophyta</taxon>
        <taxon>Tracheophyta</taxon>
        <taxon>Spermatophyta</taxon>
        <taxon>Magnoliopsida</taxon>
        <taxon>eudicotyledons</taxon>
        <taxon>Gunneridae</taxon>
        <taxon>Pentapetalae</taxon>
        <taxon>asterids</taxon>
        <taxon>lamiids</taxon>
        <taxon>Lamiales</taxon>
        <taxon>Oleaceae</taxon>
        <taxon>Forsythieae</taxon>
        <taxon>Abeliophyllum</taxon>
    </lineage>
</organism>
<evidence type="ECO:0000313" key="4">
    <source>
        <dbReference type="EMBL" id="KAL2525424.1"/>
    </source>
</evidence>
<evidence type="ECO:0000256" key="2">
    <source>
        <dbReference type="ARBA" id="ARBA00022801"/>
    </source>
</evidence>
<dbReference type="AlphaFoldDB" id="A0ABD1UK68"/>
<proteinExistence type="predicted"/>
<dbReference type="GO" id="GO:0008233">
    <property type="term" value="F:peptidase activity"/>
    <property type="evidence" value="ECO:0007669"/>
    <property type="project" value="UniProtKB-KW"/>
</dbReference>
<sequence length="164" mass="19560">MDNAMLLIRARNAMYPYIFSKRYAILDTGFGVVLRNFWAKMLDPSGQIVQFLHIDYSAAIEEYVFGLRPKIGKRWKDCDHLLWPYAVDNKFWVLFHVDLIAWKVIIFDNNQCFIDDAKLHYHILPCINIIPQMIQKHVPGKKKIEPLHYWRKPFVDLQQLQQAR</sequence>
<protein>
    <recommendedName>
        <fullName evidence="3">Ubiquitin-like protease family profile domain-containing protein</fullName>
    </recommendedName>
</protein>
<gene>
    <name evidence="4" type="ORF">Adt_10478</name>
</gene>
<dbReference type="InterPro" id="IPR003653">
    <property type="entry name" value="Peptidase_C48_C"/>
</dbReference>
<keyword evidence="1" id="KW-0645">Protease</keyword>
<name>A0ABD1UK68_9LAMI</name>
<evidence type="ECO:0000256" key="1">
    <source>
        <dbReference type="ARBA" id="ARBA00022670"/>
    </source>
</evidence>
<dbReference type="EMBL" id="JBFOLK010000003">
    <property type="protein sequence ID" value="KAL2525424.1"/>
    <property type="molecule type" value="Genomic_DNA"/>
</dbReference>
<comment type="caution">
    <text evidence="4">The sequence shown here is derived from an EMBL/GenBank/DDBJ whole genome shotgun (WGS) entry which is preliminary data.</text>
</comment>
<evidence type="ECO:0000259" key="3">
    <source>
        <dbReference type="Pfam" id="PF02902"/>
    </source>
</evidence>
<dbReference type="Pfam" id="PF02902">
    <property type="entry name" value="Peptidase_C48"/>
    <property type="match status" value="1"/>
</dbReference>
<dbReference type="Proteomes" id="UP001604336">
    <property type="component" value="Unassembled WGS sequence"/>
</dbReference>
<keyword evidence="5" id="KW-1185">Reference proteome</keyword>